<gene>
    <name evidence="1" type="ORF">LCGC14_0337850</name>
</gene>
<proteinExistence type="predicted"/>
<protein>
    <submittedName>
        <fullName evidence="1">Uncharacterized protein</fullName>
    </submittedName>
</protein>
<reference evidence="1" key="1">
    <citation type="journal article" date="2015" name="Nature">
        <title>Complex archaea that bridge the gap between prokaryotes and eukaryotes.</title>
        <authorList>
            <person name="Spang A."/>
            <person name="Saw J.H."/>
            <person name="Jorgensen S.L."/>
            <person name="Zaremba-Niedzwiedzka K."/>
            <person name="Martijn J."/>
            <person name="Lind A.E."/>
            <person name="van Eijk R."/>
            <person name="Schleper C."/>
            <person name="Guy L."/>
            <person name="Ettema T.J."/>
        </authorList>
    </citation>
    <scope>NUCLEOTIDE SEQUENCE</scope>
</reference>
<dbReference type="EMBL" id="LAZR01000244">
    <property type="protein sequence ID" value="KKN79581.1"/>
    <property type="molecule type" value="Genomic_DNA"/>
</dbReference>
<evidence type="ECO:0000313" key="1">
    <source>
        <dbReference type="EMBL" id="KKN79581.1"/>
    </source>
</evidence>
<name>A0A0F9W1M9_9ZZZZ</name>
<dbReference type="AlphaFoldDB" id="A0A0F9W1M9"/>
<comment type="caution">
    <text evidence="1">The sequence shown here is derived from an EMBL/GenBank/DDBJ whole genome shotgun (WGS) entry which is preliminary data.</text>
</comment>
<organism evidence="1">
    <name type="scientific">marine sediment metagenome</name>
    <dbReference type="NCBI Taxonomy" id="412755"/>
    <lineage>
        <taxon>unclassified sequences</taxon>
        <taxon>metagenomes</taxon>
        <taxon>ecological metagenomes</taxon>
    </lineage>
</organism>
<sequence length="146" mass="15801">MYTVQFSEVSVSAQQDLFQIEALTVPAIIHAIYISQSSDVGDASAAMVSLRINRVTDAVTDDLATVQLDKGDATQLADVAINETVELVTGIEVIHSEVWNIALPFIWLPTPEMRIVVEVGNVVVVNMNTTDTLTMSGTLYFEEVGG</sequence>
<accession>A0A0F9W1M9</accession>